<accession>A0A085ZG48</accession>
<sequence>MHKKLNLFLVKSIIVLFLIHAAYFVYGYLTFIGLKGINIYTEFYRFKFFDDVSISHFFVSGLFLLLFLVFLLRNHSKQGYNAVNLLKIGAVILFISFLTFSFFISYSFGVNAKLKSELSETDFNKDKTLLNVLNPFLYNYTSYSSNKLFNYENILYPEPYPVLEQTDTTFYDIHGEKFSTQQTNYFSIDTLKMLTSSYQKFNKNTDFVFERLGLDKEEFAKRIISKKIIKDSTEIIFKGRLVYPDSDQDICIFLENKMLYKPISDVSIEEQQHQNAVKRYELLYKYKVDSLLYSFYKLDTLFKKYNIESQIKPKELTKDAFYYRNNNDEPLNAIRNTFDRDELKEKIDTVENLFYKPSYLHSSIQFIFFSVILIVWAVLFLLFILWNYKNKKKLSKI</sequence>
<evidence type="ECO:0000256" key="1">
    <source>
        <dbReference type="SAM" id="Phobius"/>
    </source>
</evidence>
<keyword evidence="1" id="KW-0472">Membrane</keyword>
<organism evidence="2 3">
    <name type="scientific">Flavobacterium reichenbachii</name>
    <dbReference type="NCBI Taxonomy" id="362418"/>
    <lineage>
        <taxon>Bacteria</taxon>
        <taxon>Pseudomonadati</taxon>
        <taxon>Bacteroidota</taxon>
        <taxon>Flavobacteriia</taxon>
        <taxon>Flavobacteriales</taxon>
        <taxon>Flavobacteriaceae</taxon>
        <taxon>Flavobacterium</taxon>
    </lineage>
</organism>
<protein>
    <submittedName>
        <fullName evidence="2">Uncharacterized protein</fullName>
    </submittedName>
</protein>
<gene>
    <name evidence="2" type="ORF">IW19_21220</name>
</gene>
<dbReference type="AlphaFoldDB" id="A0A085ZG48"/>
<comment type="caution">
    <text evidence="2">The sequence shown here is derived from an EMBL/GenBank/DDBJ whole genome shotgun (WGS) entry which is preliminary data.</text>
</comment>
<keyword evidence="1" id="KW-1133">Transmembrane helix</keyword>
<feature type="transmembrane region" description="Helical" evidence="1">
    <location>
        <begin position="12"/>
        <end position="34"/>
    </location>
</feature>
<feature type="transmembrane region" description="Helical" evidence="1">
    <location>
        <begin position="366"/>
        <end position="388"/>
    </location>
</feature>
<evidence type="ECO:0000313" key="2">
    <source>
        <dbReference type="EMBL" id="KFF03412.1"/>
    </source>
</evidence>
<dbReference type="EMBL" id="JPRL01000002">
    <property type="protein sequence ID" value="KFF03412.1"/>
    <property type="molecule type" value="Genomic_DNA"/>
</dbReference>
<dbReference type="Proteomes" id="UP000028715">
    <property type="component" value="Unassembled WGS sequence"/>
</dbReference>
<feature type="transmembrane region" description="Helical" evidence="1">
    <location>
        <begin position="84"/>
        <end position="108"/>
    </location>
</feature>
<proteinExistence type="predicted"/>
<reference evidence="2 3" key="1">
    <citation type="submission" date="2014-07" db="EMBL/GenBank/DDBJ databases">
        <title>Genome of Flavobacterium reichenbachii LMG 25512.</title>
        <authorList>
            <person name="Stropko S.J."/>
            <person name="Pipes S.E."/>
            <person name="Newman J.D."/>
        </authorList>
    </citation>
    <scope>NUCLEOTIDE SEQUENCE [LARGE SCALE GENOMIC DNA]</scope>
    <source>
        <strain evidence="2 3">LMG 25512</strain>
    </source>
</reference>
<feature type="transmembrane region" description="Helical" evidence="1">
    <location>
        <begin position="54"/>
        <end position="72"/>
    </location>
</feature>
<name>A0A085ZG48_9FLAO</name>
<keyword evidence="1" id="KW-0812">Transmembrane</keyword>
<dbReference type="RefSeq" id="WP_035689003.1">
    <property type="nucleotide sequence ID" value="NZ_JPRL01000002.1"/>
</dbReference>
<dbReference type="OrthoDB" id="1228550at2"/>
<evidence type="ECO:0000313" key="3">
    <source>
        <dbReference type="Proteomes" id="UP000028715"/>
    </source>
</evidence>
<dbReference type="eggNOG" id="ENOG5033PIF">
    <property type="taxonomic scope" value="Bacteria"/>
</dbReference>
<keyword evidence="3" id="KW-1185">Reference proteome</keyword>